<accession>A0A328VJ38</accession>
<dbReference type="Pfam" id="PF13412">
    <property type="entry name" value="HTH_24"/>
    <property type="match status" value="1"/>
</dbReference>
<evidence type="ECO:0008006" key="4">
    <source>
        <dbReference type="Google" id="ProtNLM"/>
    </source>
</evidence>
<sequence>MTTSLTRHGLREVNREQVLRIILREGPLARIDLAHRTGLTAAAISNITRELIEDGLLREVGPARGKRVGASAILLDLPEDGPIIGAVHQGVSAIRLALCTLRGRVLVRSQVSTPRPLSPGETVALIGQKLHDLLADNEYTKTSLLGVGAGVVGLVDSERALVKRAPRLGWEKVPLGDLLAERLGCPVALDNNVRAMALGEALLGQGRFWPDFAFVYVGTGIGSGLIINGYPYRGAHGSAGEIGHITVDPEGERCACGNRGCLETIAAEPAIVRLASLQGLALQSETASPKEAVRRLASLARQGDEVARAVVRTCGESLGIALSTLTDILNPSRIVLHGAIAEAGDLFFSAVATCLHQRAFLTRDETIELVAPTFGEDAGLVGAASVALEALVLRAAGRER</sequence>
<dbReference type="Gene3D" id="1.10.10.10">
    <property type="entry name" value="Winged helix-like DNA-binding domain superfamily/Winged helix DNA-binding domain"/>
    <property type="match status" value="1"/>
</dbReference>
<keyword evidence="3" id="KW-1185">Reference proteome</keyword>
<dbReference type="InterPro" id="IPR000600">
    <property type="entry name" value="ROK"/>
</dbReference>
<comment type="caution">
    <text evidence="2">The sequence shown here is derived from an EMBL/GenBank/DDBJ whole genome shotgun (WGS) entry which is preliminary data.</text>
</comment>
<dbReference type="Pfam" id="PF00480">
    <property type="entry name" value="ROK"/>
    <property type="match status" value="1"/>
</dbReference>
<evidence type="ECO:0000313" key="3">
    <source>
        <dbReference type="Proteomes" id="UP000248706"/>
    </source>
</evidence>
<dbReference type="InterPro" id="IPR036388">
    <property type="entry name" value="WH-like_DNA-bd_sf"/>
</dbReference>
<dbReference type="InterPro" id="IPR049874">
    <property type="entry name" value="ROK_cs"/>
</dbReference>
<evidence type="ECO:0000313" key="2">
    <source>
        <dbReference type="EMBL" id="RAQ94275.1"/>
    </source>
</evidence>
<dbReference type="AlphaFoldDB" id="A0A328VJ38"/>
<organism evidence="2 3">
    <name type="scientific">Thermogemmatispora tikiterensis</name>
    <dbReference type="NCBI Taxonomy" id="1825093"/>
    <lineage>
        <taxon>Bacteria</taxon>
        <taxon>Bacillati</taxon>
        <taxon>Chloroflexota</taxon>
        <taxon>Ktedonobacteria</taxon>
        <taxon>Thermogemmatisporales</taxon>
        <taxon>Thermogemmatisporaceae</taxon>
        <taxon>Thermogemmatispora</taxon>
    </lineage>
</organism>
<dbReference type="PANTHER" id="PTHR18964">
    <property type="entry name" value="ROK (REPRESSOR, ORF, KINASE) FAMILY"/>
    <property type="match status" value="1"/>
</dbReference>
<comment type="similarity">
    <text evidence="1">Belongs to the ROK (NagC/XylR) family.</text>
</comment>
<reference evidence="2 3" key="1">
    <citation type="submission" date="2016-08" db="EMBL/GenBank/DDBJ databases">
        <title>Analysis of Carbohydrate Active Enzymes in Thermogemmatispora T81 Reveals Carbohydrate Degradation Ability.</title>
        <authorList>
            <person name="Tomazini A."/>
            <person name="Lal S."/>
            <person name="Stott M."/>
            <person name="Henrissat B."/>
            <person name="Polikarpov I."/>
            <person name="Sparling R."/>
            <person name="Levin D.B."/>
        </authorList>
    </citation>
    <scope>NUCLEOTIDE SEQUENCE [LARGE SCALE GENOMIC DNA]</scope>
    <source>
        <strain evidence="2 3">T81</strain>
    </source>
</reference>
<dbReference type="PANTHER" id="PTHR18964:SF149">
    <property type="entry name" value="BIFUNCTIONAL UDP-N-ACETYLGLUCOSAMINE 2-EPIMERASE_N-ACETYLMANNOSAMINE KINASE"/>
    <property type="match status" value="1"/>
</dbReference>
<protein>
    <recommendedName>
        <fullName evidence="4">HTH marR-type domain-containing protein</fullName>
    </recommendedName>
</protein>
<dbReference type="InterPro" id="IPR043129">
    <property type="entry name" value="ATPase_NBD"/>
</dbReference>
<evidence type="ECO:0000256" key="1">
    <source>
        <dbReference type="ARBA" id="ARBA00006479"/>
    </source>
</evidence>
<dbReference type="RefSeq" id="WP_112426041.1">
    <property type="nucleotide sequence ID" value="NZ_MCIF01000002.1"/>
</dbReference>
<dbReference type="OrthoDB" id="9796533at2"/>
<proteinExistence type="inferred from homology"/>
<dbReference type="InterPro" id="IPR036390">
    <property type="entry name" value="WH_DNA-bd_sf"/>
</dbReference>
<gene>
    <name evidence="2" type="ORF">A4R35_01945</name>
</gene>
<dbReference type="EMBL" id="MCIF01000002">
    <property type="protein sequence ID" value="RAQ94275.1"/>
    <property type="molecule type" value="Genomic_DNA"/>
</dbReference>
<dbReference type="SUPFAM" id="SSF53067">
    <property type="entry name" value="Actin-like ATPase domain"/>
    <property type="match status" value="1"/>
</dbReference>
<name>A0A328VJ38_9CHLR</name>
<dbReference type="PROSITE" id="PS01125">
    <property type="entry name" value="ROK"/>
    <property type="match status" value="1"/>
</dbReference>
<dbReference type="Gene3D" id="3.30.420.40">
    <property type="match status" value="2"/>
</dbReference>
<dbReference type="Proteomes" id="UP000248706">
    <property type="component" value="Unassembled WGS sequence"/>
</dbReference>
<dbReference type="SUPFAM" id="SSF46785">
    <property type="entry name" value="Winged helix' DNA-binding domain"/>
    <property type="match status" value="1"/>
</dbReference>